<accession>A0A8H4ADY6</accession>
<evidence type="ECO:0000313" key="1">
    <source>
        <dbReference type="EMBL" id="KAF0484015.1"/>
    </source>
</evidence>
<evidence type="ECO:0000313" key="2">
    <source>
        <dbReference type="Proteomes" id="UP000439903"/>
    </source>
</evidence>
<name>A0A8H4ADY6_GIGMA</name>
<proteinExistence type="predicted"/>
<keyword evidence="2" id="KW-1185">Reference proteome</keyword>
<protein>
    <submittedName>
        <fullName evidence="1">Transient receptor potential cation channel subfamily V member 4-like</fullName>
    </submittedName>
</protein>
<organism evidence="1 2">
    <name type="scientific">Gigaspora margarita</name>
    <dbReference type="NCBI Taxonomy" id="4874"/>
    <lineage>
        <taxon>Eukaryota</taxon>
        <taxon>Fungi</taxon>
        <taxon>Fungi incertae sedis</taxon>
        <taxon>Mucoromycota</taxon>
        <taxon>Glomeromycotina</taxon>
        <taxon>Glomeromycetes</taxon>
        <taxon>Diversisporales</taxon>
        <taxon>Gigasporaceae</taxon>
        <taxon>Gigaspora</taxon>
    </lineage>
</organism>
<keyword evidence="1" id="KW-0675">Receptor</keyword>
<dbReference type="AlphaFoldDB" id="A0A8H4ADY6"/>
<dbReference type="EMBL" id="WTPW01000740">
    <property type="protein sequence ID" value="KAF0484015.1"/>
    <property type="molecule type" value="Genomic_DNA"/>
</dbReference>
<gene>
    <name evidence="1" type="ORF">F8M41_023118</name>
</gene>
<dbReference type="OrthoDB" id="2318570at2759"/>
<comment type="caution">
    <text evidence="1">The sequence shown here is derived from an EMBL/GenBank/DDBJ whole genome shotgun (WGS) entry which is preliminary data.</text>
</comment>
<sequence length="252" mass="30075">MISNEELKISIPSESNNYNRIKKHKESIDHIFVSQYMKDIGNIYVVTYSKEHNSILGWSIDNIENDGHGQQQPDEFYELDKQYKIKSFALYYDLYKKFLSLCLKDRSKNDCYKQCLIDLNGKAQFFELVHSDSNDKYGRYTIGFLRNDDLILVSSYDLKIYKYLTKDMSKNIETLKYSEIYDIEIPKSLYNKFICSSIYLEKLFLFIQNRKTLILQFDLLKMNLDRQYDSYISWNSQYSSCSHYEFATKMEG</sequence>
<reference evidence="1 2" key="1">
    <citation type="journal article" date="2019" name="Environ. Microbiol.">
        <title>At the nexus of three kingdoms: the genome of the mycorrhizal fungus Gigaspora margarita provides insights into plant, endobacterial and fungal interactions.</title>
        <authorList>
            <person name="Venice F."/>
            <person name="Ghignone S."/>
            <person name="Salvioli di Fossalunga A."/>
            <person name="Amselem J."/>
            <person name="Novero M."/>
            <person name="Xianan X."/>
            <person name="Sedzielewska Toro K."/>
            <person name="Morin E."/>
            <person name="Lipzen A."/>
            <person name="Grigoriev I.V."/>
            <person name="Henrissat B."/>
            <person name="Martin F.M."/>
            <person name="Bonfante P."/>
        </authorList>
    </citation>
    <scope>NUCLEOTIDE SEQUENCE [LARGE SCALE GENOMIC DNA]</scope>
    <source>
        <strain evidence="1 2">BEG34</strain>
    </source>
</reference>
<dbReference type="Proteomes" id="UP000439903">
    <property type="component" value="Unassembled WGS sequence"/>
</dbReference>